<name>A0A4R4XEN6_9ACTN</name>
<dbReference type="RefSeq" id="WP_132316683.1">
    <property type="nucleotide sequence ID" value="NZ_SMKR01000013.1"/>
</dbReference>
<keyword evidence="2" id="KW-1185">Reference proteome</keyword>
<proteinExistence type="predicted"/>
<protein>
    <submittedName>
        <fullName evidence="1">Uncharacterized protein</fullName>
    </submittedName>
</protein>
<sequence>MPEIADLAGVKLNTIVMWRIRHRGGDAPFPEDDVNLCGRPVWRLERVTAWLDLTHRPYDVARWRTKRMAGAYRRPPTAAGRK</sequence>
<dbReference type="Proteomes" id="UP000295172">
    <property type="component" value="Unassembled WGS sequence"/>
</dbReference>
<comment type="caution">
    <text evidence="1">The sequence shown here is derived from an EMBL/GenBank/DDBJ whole genome shotgun (WGS) entry which is preliminary data.</text>
</comment>
<dbReference type="OrthoDB" id="3634697at2"/>
<evidence type="ECO:0000313" key="1">
    <source>
        <dbReference type="EMBL" id="TDD29213.1"/>
    </source>
</evidence>
<dbReference type="AlphaFoldDB" id="A0A4R4XEN6"/>
<dbReference type="EMBL" id="SMKR01000013">
    <property type="protein sequence ID" value="TDD29213.1"/>
    <property type="molecule type" value="Genomic_DNA"/>
</dbReference>
<evidence type="ECO:0000313" key="2">
    <source>
        <dbReference type="Proteomes" id="UP000295172"/>
    </source>
</evidence>
<gene>
    <name evidence="1" type="ORF">E1218_04925</name>
</gene>
<accession>A0A4R4XEN6</accession>
<reference evidence="1 2" key="1">
    <citation type="submission" date="2019-02" db="EMBL/GenBank/DDBJ databases">
        <title>Draft genome sequences of novel Actinobacteria.</title>
        <authorList>
            <person name="Sahin N."/>
            <person name="Ay H."/>
            <person name="Saygin H."/>
        </authorList>
    </citation>
    <scope>NUCLEOTIDE SEQUENCE [LARGE SCALE GENOMIC DNA]</scope>
    <source>
        <strain evidence="1 2">16K104</strain>
    </source>
</reference>
<organism evidence="1 2">
    <name type="scientific">Kribbella turkmenica</name>
    <dbReference type="NCBI Taxonomy" id="2530375"/>
    <lineage>
        <taxon>Bacteria</taxon>
        <taxon>Bacillati</taxon>
        <taxon>Actinomycetota</taxon>
        <taxon>Actinomycetes</taxon>
        <taxon>Propionibacteriales</taxon>
        <taxon>Kribbellaceae</taxon>
        <taxon>Kribbella</taxon>
    </lineage>
</organism>